<gene>
    <name evidence="1" type="ORF">MLD38_007852</name>
</gene>
<protein>
    <submittedName>
        <fullName evidence="1">Uncharacterized protein</fullName>
    </submittedName>
</protein>
<evidence type="ECO:0000313" key="2">
    <source>
        <dbReference type="Proteomes" id="UP001057402"/>
    </source>
</evidence>
<sequence>MAFSSSSSSSANGDGKCHIRSVSLPSRSHPTTCSIEDALHRLKNFDTQNMSTFESVSCGLAKLEDLYICTIDLLDMASTQQILRRQVTCNSTLLDSSVHLLDVCGIARDLVSQVKEDIQLLQSVLRRRKGDQGMSSILADYVNFRNKARKTAKRLSLATNQIKNRANVTSPSDQDAESSAVMRTLMEVDEIAADIFQSVLRPFLNPISGTKKSRWSSILRLVHRGAVACEEKPENLDDIKHIDEAVRTLTKCNMDNIEANKNQLQEVESNINSLELALESMFRQLVRARASLLNVISQ</sequence>
<name>A0ACB9RW57_9MYRT</name>
<reference evidence="2" key="1">
    <citation type="journal article" date="2023" name="Front. Plant Sci.">
        <title>Chromosomal-level genome assembly of Melastoma candidum provides insights into trichome evolution.</title>
        <authorList>
            <person name="Zhong Y."/>
            <person name="Wu W."/>
            <person name="Sun C."/>
            <person name="Zou P."/>
            <person name="Liu Y."/>
            <person name="Dai S."/>
            <person name="Zhou R."/>
        </authorList>
    </citation>
    <scope>NUCLEOTIDE SEQUENCE [LARGE SCALE GENOMIC DNA]</scope>
</reference>
<organism evidence="1 2">
    <name type="scientific">Melastoma candidum</name>
    <dbReference type="NCBI Taxonomy" id="119954"/>
    <lineage>
        <taxon>Eukaryota</taxon>
        <taxon>Viridiplantae</taxon>
        <taxon>Streptophyta</taxon>
        <taxon>Embryophyta</taxon>
        <taxon>Tracheophyta</taxon>
        <taxon>Spermatophyta</taxon>
        <taxon>Magnoliopsida</taxon>
        <taxon>eudicotyledons</taxon>
        <taxon>Gunneridae</taxon>
        <taxon>Pentapetalae</taxon>
        <taxon>rosids</taxon>
        <taxon>malvids</taxon>
        <taxon>Myrtales</taxon>
        <taxon>Melastomataceae</taxon>
        <taxon>Melastomatoideae</taxon>
        <taxon>Melastomateae</taxon>
        <taxon>Melastoma</taxon>
    </lineage>
</organism>
<comment type="caution">
    <text evidence="1">The sequence shown here is derived from an EMBL/GenBank/DDBJ whole genome shotgun (WGS) entry which is preliminary data.</text>
</comment>
<dbReference type="Proteomes" id="UP001057402">
    <property type="component" value="Chromosome 3"/>
</dbReference>
<proteinExistence type="predicted"/>
<dbReference type="EMBL" id="CM042882">
    <property type="protein sequence ID" value="KAI4381814.1"/>
    <property type="molecule type" value="Genomic_DNA"/>
</dbReference>
<evidence type="ECO:0000313" key="1">
    <source>
        <dbReference type="EMBL" id="KAI4381814.1"/>
    </source>
</evidence>
<keyword evidence="2" id="KW-1185">Reference proteome</keyword>
<accession>A0ACB9RW57</accession>